<proteinExistence type="predicted"/>
<name>A0ACD4R782_9BACI</name>
<evidence type="ECO:0000313" key="1">
    <source>
        <dbReference type="EMBL" id="WHZ56330.1"/>
    </source>
</evidence>
<protein>
    <submittedName>
        <fullName evidence="1">Uncharacterized protein</fullName>
    </submittedName>
</protein>
<organism evidence="1 2">
    <name type="scientific">Metabacillus hrfriensis</name>
    <dbReference type="NCBI Taxonomy" id="3048891"/>
    <lineage>
        <taxon>Bacteria</taxon>
        <taxon>Bacillati</taxon>
        <taxon>Bacillota</taxon>
        <taxon>Bacilli</taxon>
        <taxon>Bacillales</taxon>
        <taxon>Bacillaceae</taxon>
        <taxon>Metabacillus</taxon>
    </lineage>
</organism>
<evidence type="ECO:0000313" key="2">
    <source>
        <dbReference type="Proteomes" id="UP001226091"/>
    </source>
</evidence>
<accession>A0ACD4R782</accession>
<dbReference type="Proteomes" id="UP001226091">
    <property type="component" value="Chromosome"/>
</dbReference>
<gene>
    <name evidence="1" type="ORF">QLQ22_16720</name>
</gene>
<dbReference type="EMBL" id="CP126116">
    <property type="protein sequence ID" value="WHZ56330.1"/>
    <property type="molecule type" value="Genomic_DNA"/>
</dbReference>
<sequence length="197" mass="22404">MENVFYYWILWGAWIIAAFFLKKSIRRTMISAVILVCIASGEMFIEVSSFSLRVSFILALCIGYYLASECKRKVYHFFSVMTLTSAYAGIHLFEIFDPVWFIVDRFFIIISVISILAIYLGKSMPERIGLLVLSMSQGELLFWVILGKFHDGLTIGTADYLNMAAIGCFIVCAWTYLEQIMASFNQQAQKSAKGKQA</sequence>
<reference evidence="2" key="1">
    <citation type="journal article" date="2025" name="Aquaculture">
        <title>Assessment of the bioflocculant production and safety properties of Metabacillus hrfriensis sp. nov. based on phenotypic and whole-genome sequencing analysis.</title>
        <authorList>
            <person name="Zhang R."/>
            <person name="Zhao Z."/>
            <person name="Luo L."/>
            <person name="Wang S."/>
            <person name="Guo K."/>
            <person name="Xu W."/>
        </authorList>
    </citation>
    <scope>NUCLEOTIDE SEQUENCE [LARGE SCALE GENOMIC DNA]</scope>
    <source>
        <strain evidence="2">CT-WN-B3</strain>
    </source>
</reference>
<keyword evidence="2" id="KW-1185">Reference proteome</keyword>